<evidence type="ECO:0000313" key="2">
    <source>
        <dbReference type="EMBL" id="KNE63805.1"/>
    </source>
</evidence>
<dbReference type="EMBL" id="GG745343">
    <property type="protein sequence ID" value="KNE63805.1"/>
    <property type="molecule type" value="Genomic_DNA"/>
</dbReference>
<feature type="compositionally biased region" description="Basic residues" evidence="1">
    <location>
        <begin position="207"/>
        <end position="216"/>
    </location>
</feature>
<evidence type="ECO:0000313" key="3">
    <source>
        <dbReference type="Proteomes" id="UP000054350"/>
    </source>
</evidence>
<sequence length="216" mass="22742">MADVTSRLRAMPVPAPTDSFIAPTSDIDAVQVYRLRLPPGIPRTVLQGVTCHIVPGKVGRVKLNNGTILVIGPSGNAHVEPETALLPVPEDNVYKSHAISVSMVAVQPEQRTTDAILAHNGAAILNAPYVPRAQPEMPHRKAFEAFSAHSPQLEAERLGGGSSMDVDALPVAAPAAGKKSKKRKSALTAGDVEMSEAGAAVVEDKPKKKKKSKSKA</sequence>
<protein>
    <submittedName>
        <fullName evidence="2">Uncharacterized protein</fullName>
    </submittedName>
</protein>
<dbReference type="AlphaFoldDB" id="A0A0L0SN45"/>
<dbReference type="VEuPathDB" id="FungiDB:AMAG_08877"/>
<keyword evidence="3" id="KW-1185">Reference proteome</keyword>
<proteinExistence type="predicted"/>
<dbReference type="OrthoDB" id="5555532at2759"/>
<name>A0A0L0SN45_ALLM3</name>
<accession>A0A0L0SN45</accession>
<evidence type="ECO:0000256" key="1">
    <source>
        <dbReference type="SAM" id="MobiDB-lite"/>
    </source>
</evidence>
<reference evidence="2 3" key="1">
    <citation type="submission" date="2009-11" db="EMBL/GenBank/DDBJ databases">
        <title>Annotation of Allomyces macrogynus ATCC 38327.</title>
        <authorList>
            <consortium name="The Broad Institute Genome Sequencing Platform"/>
            <person name="Russ C."/>
            <person name="Cuomo C."/>
            <person name="Burger G."/>
            <person name="Gray M.W."/>
            <person name="Holland P.W.H."/>
            <person name="King N."/>
            <person name="Lang F.B.F."/>
            <person name="Roger A.J."/>
            <person name="Ruiz-Trillo I."/>
            <person name="Young S.K."/>
            <person name="Zeng Q."/>
            <person name="Gargeya S."/>
            <person name="Fitzgerald M."/>
            <person name="Haas B."/>
            <person name="Abouelleil A."/>
            <person name="Alvarado L."/>
            <person name="Arachchi H.M."/>
            <person name="Berlin A."/>
            <person name="Chapman S.B."/>
            <person name="Gearin G."/>
            <person name="Goldberg J."/>
            <person name="Griggs A."/>
            <person name="Gujja S."/>
            <person name="Hansen M."/>
            <person name="Heiman D."/>
            <person name="Howarth C."/>
            <person name="Larimer J."/>
            <person name="Lui A."/>
            <person name="MacDonald P.J.P."/>
            <person name="McCowen C."/>
            <person name="Montmayeur A."/>
            <person name="Murphy C."/>
            <person name="Neiman D."/>
            <person name="Pearson M."/>
            <person name="Priest M."/>
            <person name="Roberts A."/>
            <person name="Saif S."/>
            <person name="Shea T."/>
            <person name="Sisk P."/>
            <person name="Stolte C."/>
            <person name="Sykes S."/>
            <person name="Wortman J."/>
            <person name="Nusbaum C."/>
            <person name="Birren B."/>
        </authorList>
    </citation>
    <scope>NUCLEOTIDE SEQUENCE [LARGE SCALE GENOMIC DNA]</scope>
    <source>
        <strain evidence="2 3">ATCC 38327</strain>
    </source>
</reference>
<reference evidence="3" key="2">
    <citation type="submission" date="2009-11" db="EMBL/GenBank/DDBJ databases">
        <title>The Genome Sequence of Allomyces macrogynus strain ATCC 38327.</title>
        <authorList>
            <consortium name="The Broad Institute Genome Sequencing Platform"/>
            <person name="Russ C."/>
            <person name="Cuomo C."/>
            <person name="Shea T."/>
            <person name="Young S.K."/>
            <person name="Zeng Q."/>
            <person name="Koehrsen M."/>
            <person name="Haas B."/>
            <person name="Borodovsky M."/>
            <person name="Guigo R."/>
            <person name="Alvarado L."/>
            <person name="Berlin A."/>
            <person name="Borenstein D."/>
            <person name="Chen Z."/>
            <person name="Engels R."/>
            <person name="Freedman E."/>
            <person name="Gellesch M."/>
            <person name="Goldberg J."/>
            <person name="Griggs A."/>
            <person name="Gujja S."/>
            <person name="Heiman D."/>
            <person name="Hepburn T."/>
            <person name="Howarth C."/>
            <person name="Jen D."/>
            <person name="Larson L."/>
            <person name="Lewis B."/>
            <person name="Mehta T."/>
            <person name="Park D."/>
            <person name="Pearson M."/>
            <person name="Roberts A."/>
            <person name="Saif S."/>
            <person name="Shenoy N."/>
            <person name="Sisk P."/>
            <person name="Stolte C."/>
            <person name="Sykes S."/>
            <person name="Walk T."/>
            <person name="White J."/>
            <person name="Yandava C."/>
            <person name="Burger G."/>
            <person name="Gray M.W."/>
            <person name="Holland P.W.H."/>
            <person name="King N."/>
            <person name="Lang F.B.F."/>
            <person name="Roger A.J."/>
            <person name="Ruiz-Trillo I."/>
            <person name="Lander E."/>
            <person name="Nusbaum C."/>
        </authorList>
    </citation>
    <scope>NUCLEOTIDE SEQUENCE [LARGE SCALE GENOMIC DNA]</scope>
    <source>
        <strain evidence="3">ATCC 38327</strain>
    </source>
</reference>
<organism evidence="2 3">
    <name type="scientific">Allomyces macrogynus (strain ATCC 38327)</name>
    <name type="common">Allomyces javanicus var. macrogynus</name>
    <dbReference type="NCBI Taxonomy" id="578462"/>
    <lineage>
        <taxon>Eukaryota</taxon>
        <taxon>Fungi</taxon>
        <taxon>Fungi incertae sedis</taxon>
        <taxon>Blastocladiomycota</taxon>
        <taxon>Blastocladiomycetes</taxon>
        <taxon>Blastocladiales</taxon>
        <taxon>Blastocladiaceae</taxon>
        <taxon>Allomyces</taxon>
    </lineage>
</organism>
<gene>
    <name evidence="2" type="ORF">AMAG_08877</name>
</gene>
<dbReference type="Proteomes" id="UP000054350">
    <property type="component" value="Unassembled WGS sequence"/>
</dbReference>
<feature type="region of interest" description="Disordered" evidence="1">
    <location>
        <begin position="172"/>
        <end position="216"/>
    </location>
</feature>